<dbReference type="EMBL" id="GGEC01072954">
    <property type="protein sequence ID" value="MBX53438.1"/>
    <property type="molecule type" value="Transcribed_RNA"/>
</dbReference>
<keyword evidence="1" id="KW-0812">Transmembrane</keyword>
<sequence length="54" mass="6388">MATSFCFCHFFSFHSWLYYCYYTLLEIQNSLCFVLLCFSRGLRAFGFCFPKGNG</sequence>
<feature type="transmembrane region" description="Helical" evidence="1">
    <location>
        <begin position="16"/>
        <end position="38"/>
    </location>
</feature>
<keyword evidence="1" id="KW-0472">Membrane</keyword>
<accession>A0A2P2PFC9</accession>
<organism evidence="2">
    <name type="scientific">Rhizophora mucronata</name>
    <name type="common">Asiatic mangrove</name>
    <dbReference type="NCBI Taxonomy" id="61149"/>
    <lineage>
        <taxon>Eukaryota</taxon>
        <taxon>Viridiplantae</taxon>
        <taxon>Streptophyta</taxon>
        <taxon>Embryophyta</taxon>
        <taxon>Tracheophyta</taxon>
        <taxon>Spermatophyta</taxon>
        <taxon>Magnoliopsida</taxon>
        <taxon>eudicotyledons</taxon>
        <taxon>Gunneridae</taxon>
        <taxon>Pentapetalae</taxon>
        <taxon>rosids</taxon>
        <taxon>fabids</taxon>
        <taxon>Malpighiales</taxon>
        <taxon>Rhizophoraceae</taxon>
        <taxon>Rhizophora</taxon>
    </lineage>
</organism>
<proteinExistence type="predicted"/>
<keyword evidence="1" id="KW-1133">Transmembrane helix</keyword>
<evidence type="ECO:0000313" key="2">
    <source>
        <dbReference type="EMBL" id="MBX53438.1"/>
    </source>
</evidence>
<dbReference type="AlphaFoldDB" id="A0A2P2PFC9"/>
<protein>
    <submittedName>
        <fullName evidence="2">Uncharacterized protein</fullName>
    </submittedName>
</protein>
<reference evidence="2" key="1">
    <citation type="submission" date="2018-02" db="EMBL/GenBank/DDBJ databases">
        <title>Rhizophora mucronata_Transcriptome.</title>
        <authorList>
            <person name="Meera S.P."/>
            <person name="Sreeshan A."/>
            <person name="Augustine A."/>
        </authorList>
    </citation>
    <scope>NUCLEOTIDE SEQUENCE</scope>
    <source>
        <tissue evidence="2">Leaf</tissue>
    </source>
</reference>
<evidence type="ECO:0000256" key="1">
    <source>
        <dbReference type="SAM" id="Phobius"/>
    </source>
</evidence>
<name>A0A2P2PFC9_RHIMU</name>